<proteinExistence type="predicted"/>
<accession>A0A382AVJ4</accession>
<protein>
    <recommendedName>
        <fullName evidence="1">DUF1330 domain-containing protein</fullName>
    </recommendedName>
</protein>
<dbReference type="InterPro" id="IPR010753">
    <property type="entry name" value="DUF1330"/>
</dbReference>
<dbReference type="SUPFAM" id="SSF54909">
    <property type="entry name" value="Dimeric alpha+beta barrel"/>
    <property type="match status" value="1"/>
</dbReference>
<organism evidence="2">
    <name type="scientific">marine metagenome</name>
    <dbReference type="NCBI Taxonomy" id="408172"/>
    <lineage>
        <taxon>unclassified sequences</taxon>
        <taxon>metagenomes</taxon>
        <taxon>ecological metagenomes</taxon>
    </lineage>
</organism>
<dbReference type="AlphaFoldDB" id="A0A382AVJ4"/>
<dbReference type="InterPro" id="IPR011008">
    <property type="entry name" value="Dimeric_a/b-barrel"/>
</dbReference>
<dbReference type="EMBL" id="UINC01027028">
    <property type="protein sequence ID" value="SVB05546.1"/>
    <property type="molecule type" value="Genomic_DNA"/>
</dbReference>
<name>A0A382AVJ4_9ZZZZ</name>
<feature type="domain" description="DUF1330" evidence="1">
    <location>
        <begin position="3"/>
        <end position="94"/>
    </location>
</feature>
<dbReference type="Pfam" id="PF07045">
    <property type="entry name" value="DUF1330"/>
    <property type="match status" value="1"/>
</dbReference>
<sequence length="104" mass="11901">MAVYLMAQIQIRDRGRYGQYEVGFMDIFRQYQGKVLSVDEAPQILEGEWPHTRTVLIEFPTREEANAWYESEEYQALARHRQAASVSHIALLNGLPSLSTDANG</sequence>
<dbReference type="PANTHER" id="PTHR41521:SF4">
    <property type="entry name" value="BLR0684 PROTEIN"/>
    <property type="match status" value="1"/>
</dbReference>
<evidence type="ECO:0000259" key="1">
    <source>
        <dbReference type="Pfam" id="PF07045"/>
    </source>
</evidence>
<reference evidence="2" key="1">
    <citation type="submission" date="2018-05" db="EMBL/GenBank/DDBJ databases">
        <authorList>
            <person name="Lanie J.A."/>
            <person name="Ng W.-L."/>
            <person name="Kazmierczak K.M."/>
            <person name="Andrzejewski T.M."/>
            <person name="Davidsen T.M."/>
            <person name="Wayne K.J."/>
            <person name="Tettelin H."/>
            <person name="Glass J.I."/>
            <person name="Rusch D."/>
            <person name="Podicherti R."/>
            <person name="Tsui H.-C.T."/>
            <person name="Winkler M.E."/>
        </authorList>
    </citation>
    <scope>NUCLEOTIDE SEQUENCE</scope>
</reference>
<gene>
    <name evidence="2" type="ORF">METZ01_LOCUS158400</name>
</gene>
<evidence type="ECO:0000313" key="2">
    <source>
        <dbReference type="EMBL" id="SVB05546.1"/>
    </source>
</evidence>
<dbReference type="Gene3D" id="3.30.70.100">
    <property type="match status" value="1"/>
</dbReference>
<dbReference type="PANTHER" id="PTHR41521">
    <property type="match status" value="1"/>
</dbReference>